<reference evidence="3 4" key="1">
    <citation type="submission" date="2015-09" db="EMBL/GenBank/DDBJ databases">
        <authorList>
            <consortium name="Pathogen Informatics"/>
        </authorList>
    </citation>
    <scope>NUCLEOTIDE SEQUENCE [LARGE SCALE GENOMIC DNA]</scope>
    <source>
        <strain evidence="3 4">2789STDY5834856</strain>
    </source>
</reference>
<sequence length="81" mass="8264">MAVASLVLGIVSIIFSFFGGINFFGGIIGIVGIILGVYGKKDESKKGMATAGLVCSIIGTVLCFIFYVACVACVGSLGAMY</sequence>
<keyword evidence="1" id="KW-1133">Transmembrane helix</keyword>
<dbReference type="RefSeq" id="WP_055268287.1">
    <property type="nucleotide sequence ID" value="NZ_CABIXQ010000031.1"/>
</dbReference>
<evidence type="ECO:0000313" key="4">
    <source>
        <dbReference type="Proteomes" id="UP000095594"/>
    </source>
</evidence>
<keyword evidence="1" id="KW-0472">Membrane</keyword>
<evidence type="ECO:0000259" key="2">
    <source>
        <dbReference type="Pfam" id="PF13828"/>
    </source>
</evidence>
<feature type="transmembrane region" description="Helical" evidence="1">
    <location>
        <begin position="6"/>
        <end position="39"/>
    </location>
</feature>
<dbReference type="InterPro" id="IPR025241">
    <property type="entry name" value="DUF4190"/>
</dbReference>
<name>A0A174LEH3_9CLOT</name>
<accession>A0A174LEH3</accession>
<organism evidence="3 4">
    <name type="scientific">Clostridium disporicum</name>
    <dbReference type="NCBI Taxonomy" id="84024"/>
    <lineage>
        <taxon>Bacteria</taxon>
        <taxon>Bacillati</taxon>
        <taxon>Bacillota</taxon>
        <taxon>Clostridia</taxon>
        <taxon>Eubacteriales</taxon>
        <taxon>Clostridiaceae</taxon>
        <taxon>Clostridium</taxon>
    </lineage>
</organism>
<proteinExistence type="predicted"/>
<dbReference type="AlphaFoldDB" id="A0A174LEH3"/>
<evidence type="ECO:0000256" key="1">
    <source>
        <dbReference type="SAM" id="Phobius"/>
    </source>
</evidence>
<gene>
    <name evidence="3" type="ORF">ERS852471_03191</name>
</gene>
<dbReference type="EMBL" id="CYZX01000031">
    <property type="protein sequence ID" value="CUP20265.1"/>
    <property type="molecule type" value="Genomic_DNA"/>
</dbReference>
<feature type="domain" description="DUF4190" evidence="2">
    <location>
        <begin position="1"/>
        <end position="65"/>
    </location>
</feature>
<feature type="transmembrane region" description="Helical" evidence="1">
    <location>
        <begin position="51"/>
        <end position="79"/>
    </location>
</feature>
<evidence type="ECO:0000313" key="3">
    <source>
        <dbReference type="EMBL" id="CUP20265.1"/>
    </source>
</evidence>
<keyword evidence="1" id="KW-0812">Transmembrane</keyword>
<dbReference type="Proteomes" id="UP000095594">
    <property type="component" value="Unassembled WGS sequence"/>
</dbReference>
<protein>
    <recommendedName>
        <fullName evidence="2">DUF4190 domain-containing protein</fullName>
    </recommendedName>
</protein>
<dbReference type="OrthoDB" id="2088020at2"/>
<dbReference type="Pfam" id="PF13828">
    <property type="entry name" value="DUF4190"/>
    <property type="match status" value="1"/>
</dbReference>